<dbReference type="InterPro" id="IPR009057">
    <property type="entry name" value="Homeodomain-like_sf"/>
</dbReference>
<dbReference type="PANTHER" id="PTHR46796">
    <property type="entry name" value="HTH-TYPE TRANSCRIPTIONAL ACTIVATOR RHAS-RELATED"/>
    <property type="match status" value="1"/>
</dbReference>
<dbReference type="InterPro" id="IPR050204">
    <property type="entry name" value="AraC_XylS_family_regulators"/>
</dbReference>
<protein>
    <submittedName>
        <fullName evidence="6">Helix-turn-helix transcriptional regulator</fullName>
    </submittedName>
</protein>
<dbReference type="GO" id="GO:0043565">
    <property type="term" value="F:sequence-specific DNA binding"/>
    <property type="evidence" value="ECO:0007669"/>
    <property type="project" value="InterPro"/>
</dbReference>
<keyword evidence="3" id="KW-0804">Transcription</keyword>
<dbReference type="PROSITE" id="PS01124">
    <property type="entry name" value="HTH_ARAC_FAMILY_2"/>
    <property type="match status" value="1"/>
</dbReference>
<dbReference type="GO" id="GO:0003700">
    <property type="term" value="F:DNA-binding transcription factor activity"/>
    <property type="evidence" value="ECO:0007669"/>
    <property type="project" value="InterPro"/>
</dbReference>
<keyword evidence="7" id="KW-1185">Reference proteome</keyword>
<dbReference type="Pfam" id="PF12833">
    <property type="entry name" value="HTH_18"/>
    <property type="match status" value="1"/>
</dbReference>
<feature type="compositionally biased region" description="Low complexity" evidence="4">
    <location>
        <begin position="1"/>
        <end position="13"/>
    </location>
</feature>
<gene>
    <name evidence="6" type="ORF">FJV41_06490</name>
</gene>
<dbReference type="SMART" id="SM00342">
    <property type="entry name" value="HTH_ARAC"/>
    <property type="match status" value="1"/>
</dbReference>
<dbReference type="PROSITE" id="PS00041">
    <property type="entry name" value="HTH_ARAC_FAMILY_1"/>
    <property type="match status" value="1"/>
</dbReference>
<dbReference type="Gene3D" id="1.10.10.60">
    <property type="entry name" value="Homeodomain-like"/>
    <property type="match status" value="1"/>
</dbReference>
<dbReference type="InterPro" id="IPR018060">
    <property type="entry name" value="HTH_AraC"/>
</dbReference>
<dbReference type="OrthoDB" id="9809338at2"/>
<keyword evidence="2" id="KW-0238">DNA-binding</keyword>
<proteinExistence type="predicted"/>
<feature type="region of interest" description="Disordered" evidence="4">
    <location>
        <begin position="1"/>
        <end position="21"/>
    </location>
</feature>
<dbReference type="SUPFAM" id="SSF46689">
    <property type="entry name" value="Homeodomain-like"/>
    <property type="match status" value="1"/>
</dbReference>
<dbReference type="InterPro" id="IPR018062">
    <property type="entry name" value="HTH_AraC-typ_CS"/>
</dbReference>
<name>A0A540X6D5_9BACT</name>
<keyword evidence="1" id="KW-0805">Transcription regulation</keyword>
<evidence type="ECO:0000313" key="6">
    <source>
        <dbReference type="EMBL" id="TQF16798.1"/>
    </source>
</evidence>
<evidence type="ECO:0000256" key="2">
    <source>
        <dbReference type="ARBA" id="ARBA00023125"/>
    </source>
</evidence>
<organism evidence="6 7">
    <name type="scientific">Myxococcus llanfairpwllgwyngyllgogerychwyrndrobwllllantysiliogogogochensis</name>
    <dbReference type="NCBI Taxonomy" id="2590453"/>
    <lineage>
        <taxon>Bacteria</taxon>
        <taxon>Pseudomonadati</taxon>
        <taxon>Myxococcota</taxon>
        <taxon>Myxococcia</taxon>
        <taxon>Myxococcales</taxon>
        <taxon>Cystobacterineae</taxon>
        <taxon>Myxococcaceae</taxon>
        <taxon>Myxococcus</taxon>
    </lineage>
</organism>
<sequence>MAGTSTRSSSPRSVTGATRGGASWRRAWLRTLLHDPGPLTMEDQGVMTSPALSAVLKAAVARDYPEIATQGRDKVDILQAVMDAHGWRPVLELGRELRTLSSHPVLRALGAGQTPRHTVERWSTLERFMHSRHRTRLVEHDQARARMTLRHVAIDGGKIRVVNDLFIWGVLVAILETAGFTGLTVSLESVVIYGGASRPRMLPEVTDLATFSWKPTRQAPPPASEAPGTAEPQEVRGRLQKLMGEDLLHPWTLEESAQRLTLSRRTLQRALRQEGTTFSEMLQRSRVDAAHALLGDSGLTLTDVAFCTGFSDQAHFSRTFRKYNDVPPSALRELVRSTGSTARGKSLVLARQRSPR</sequence>
<accession>A0A540X6D5</accession>
<feature type="domain" description="HTH araC/xylS-type" evidence="5">
    <location>
        <begin position="237"/>
        <end position="334"/>
    </location>
</feature>
<evidence type="ECO:0000256" key="3">
    <source>
        <dbReference type="ARBA" id="ARBA00023163"/>
    </source>
</evidence>
<evidence type="ECO:0000259" key="5">
    <source>
        <dbReference type="PROSITE" id="PS01124"/>
    </source>
</evidence>
<reference evidence="6 7" key="1">
    <citation type="submission" date="2019-06" db="EMBL/GenBank/DDBJ databases">
        <authorList>
            <person name="Livingstone P."/>
            <person name="Whitworth D."/>
        </authorList>
    </citation>
    <scope>NUCLEOTIDE SEQUENCE [LARGE SCALE GENOMIC DNA]</scope>
    <source>
        <strain evidence="6 7">AM401</strain>
    </source>
</reference>
<dbReference type="AlphaFoldDB" id="A0A540X6D5"/>
<evidence type="ECO:0000313" key="7">
    <source>
        <dbReference type="Proteomes" id="UP000315369"/>
    </source>
</evidence>
<feature type="region of interest" description="Disordered" evidence="4">
    <location>
        <begin position="214"/>
        <end position="234"/>
    </location>
</feature>
<dbReference type="EMBL" id="VIFM01000017">
    <property type="protein sequence ID" value="TQF16798.1"/>
    <property type="molecule type" value="Genomic_DNA"/>
</dbReference>
<dbReference type="Proteomes" id="UP000315369">
    <property type="component" value="Unassembled WGS sequence"/>
</dbReference>
<evidence type="ECO:0000256" key="1">
    <source>
        <dbReference type="ARBA" id="ARBA00023015"/>
    </source>
</evidence>
<comment type="caution">
    <text evidence="6">The sequence shown here is derived from an EMBL/GenBank/DDBJ whole genome shotgun (WGS) entry which is preliminary data.</text>
</comment>
<evidence type="ECO:0000256" key="4">
    <source>
        <dbReference type="SAM" id="MobiDB-lite"/>
    </source>
</evidence>